<feature type="active site" description="Nucleophile" evidence="5">
    <location>
        <position position="321"/>
    </location>
</feature>
<dbReference type="PANTHER" id="PTHR10353:SF36">
    <property type="entry name" value="LP05116P"/>
    <property type="match status" value="1"/>
</dbReference>
<feature type="non-terminal residue" evidence="7">
    <location>
        <position position="410"/>
    </location>
</feature>
<dbReference type="PROSITE" id="PS00572">
    <property type="entry name" value="GLYCOSYL_HYDROL_F1_1"/>
    <property type="match status" value="1"/>
</dbReference>
<keyword evidence="4" id="KW-0326">Glycosidase</keyword>
<dbReference type="PANTHER" id="PTHR10353">
    <property type="entry name" value="GLYCOSYL HYDROLASE"/>
    <property type="match status" value="1"/>
</dbReference>
<evidence type="ECO:0000256" key="3">
    <source>
        <dbReference type="ARBA" id="ARBA00022801"/>
    </source>
</evidence>
<dbReference type="Pfam" id="PF00232">
    <property type="entry name" value="Glyco_hydro_1"/>
    <property type="match status" value="2"/>
</dbReference>
<dbReference type="InterPro" id="IPR018120">
    <property type="entry name" value="Glyco_hydro_1_AS"/>
</dbReference>
<dbReference type="Gene3D" id="3.20.20.80">
    <property type="entry name" value="Glycosidases"/>
    <property type="match status" value="2"/>
</dbReference>
<dbReference type="AlphaFoldDB" id="A0A0L7LQU7"/>
<organism evidence="7 8">
    <name type="scientific">Operophtera brumata</name>
    <name type="common">Winter moth</name>
    <name type="synonym">Phalaena brumata</name>
    <dbReference type="NCBI Taxonomy" id="104452"/>
    <lineage>
        <taxon>Eukaryota</taxon>
        <taxon>Metazoa</taxon>
        <taxon>Ecdysozoa</taxon>
        <taxon>Arthropoda</taxon>
        <taxon>Hexapoda</taxon>
        <taxon>Insecta</taxon>
        <taxon>Pterygota</taxon>
        <taxon>Neoptera</taxon>
        <taxon>Endopterygota</taxon>
        <taxon>Lepidoptera</taxon>
        <taxon>Glossata</taxon>
        <taxon>Ditrysia</taxon>
        <taxon>Geometroidea</taxon>
        <taxon>Geometridae</taxon>
        <taxon>Larentiinae</taxon>
        <taxon>Operophtera</taxon>
    </lineage>
</organism>
<proteinExistence type="inferred from homology"/>
<dbReference type="EC" id="3.2.1.21" evidence="2"/>
<evidence type="ECO:0000313" key="8">
    <source>
        <dbReference type="Proteomes" id="UP000037510"/>
    </source>
</evidence>
<protein>
    <recommendedName>
        <fullName evidence="2">beta-glucosidase</fullName>
        <ecNumber evidence="2">3.2.1.21</ecNumber>
    </recommendedName>
</protein>
<dbReference type="InterPro" id="IPR017853">
    <property type="entry name" value="GH"/>
</dbReference>
<evidence type="ECO:0000256" key="6">
    <source>
        <dbReference type="RuleBase" id="RU003690"/>
    </source>
</evidence>
<feature type="non-terminal residue" evidence="7">
    <location>
        <position position="1"/>
    </location>
</feature>
<comment type="similarity">
    <text evidence="1 6">Belongs to the glycosyl hydrolase 1 family.</text>
</comment>
<dbReference type="STRING" id="104452.A0A0L7LQU7"/>
<dbReference type="InterPro" id="IPR001360">
    <property type="entry name" value="Glyco_hydro_1"/>
</dbReference>
<dbReference type="GO" id="GO:0005975">
    <property type="term" value="P:carbohydrate metabolic process"/>
    <property type="evidence" value="ECO:0007669"/>
    <property type="project" value="InterPro"/>
</dbReference>
<dbReference type="Proteomes" id="UP000037510">
    <property type="component" value="Unassembled WGS sequence"/>
</dbReference>
<dbReference type="PRINTS" id="PR00131">
    <property type="entry name" value="GLHYDRLASE1"/>
</dbReference>
<dbReference type="SUPFAM" id="SSF51445">
    <property type="entry name" value="(Trans)glycosidases"/>
    <property type="match status" value="1"/>
</dbReference>
<dbReference type="EMBL" id="JTDY01000355">
    <property type="protein sequence ID" value="KOB77571.1"/>
    <property type="molecule type" value="Genomic_DNA"/>
</dbReference>
<name>A0A0L7LQU7_OPEBR</name>
<evidence type="ECO:0000256" key="5">
    <source>
        <dbReference type="PROSITE-ProRule" id="PRU10055"/>
    </source>
</evidence>
<reference evidence="7 8" key="1">
    <citation type="journal article" date="2015" name="Genome Biol. Evol.">
        <title>The genome of winter moth (Operophtera brumata) provides a genomic perspective on sexual dimorphism and phenology.</title>
        <authorList>
            <person name="Derks M.F."/>
            <person name="Smit S."/>
            <person name="Salis L."/>
            <person name="Schijlen E."/>
            <person name="Bossers A."/>
            <person name="Mateman C."/>
            <person name="Pijl A.S."/>
            <person name="de Ridder D."/>
            <person name="Groenen M.A."/>
            <person name="Visser M.E."/>
            <person name="Megens H.J."/>
        </authorList>
    </citation>
    <scope>NUCLEOTIDE SEQUENCE [LARGE SCALE GENOMIC DNA]</scope>
    <source>
        <strain evidence="7">WM2013NL</strain>
        <tissue evidence="7">Head and thorax</tissue>
    </source>
</reference>
<comment type="caution">
    <text evidence="7">The sequence shown here is derived from an EMBL/GenBank/DDBJ whole genome shotgun (WGS) entry which is preliminary data.</text>
</comment>
<gene>
    <name evidence="7" type="ORF">OBRU01_03797</name>
</gene>
<dbReference type="GO" id="GO:0008422">
    <property type="term" value="F:beta-glucosidase activity"/>
    <property type="evidence" value="ECO:0007669"/>
    <property type="project" value="TreeGrafter"/>
</dbReference>
<keyword evidence="8" id="KW-1185">Reference proteome</keyword>
<sequence>MFGVSTAAFQIEGGWNAGGKGESMWDTYLHKHPNYTLDRSNGDIAADSYHRYKEDVAMIKSLNLIKANITPIVTLFHWDMPTALMDLGGWSNPKMVDYFEDYARVAFDLFGDGYGSDYFVPRLQSNGVGDYLCVHYILLAHARAYHLYDKRYRPTQKEMNQKKRTRMQLKDIFKCMSCWEVTTLRYRYPRSANHNKKFIIVNCLKFLYLQMGLYAHPIFSESGDYPDLARKIINSKSLEQGFTRSRLPYFSGEEVKSLRGSADFFGLNHYTTFLMSPSSMEEGWKVPSMEHDTGVFPQGFRRLLNWLTKNYGRKIPIIITENGMSDSGTTEDYDRVDYFNKYLYQLLLAIYEDECNITGTKFGLFRVDFNSPERTRTPKLSAMNYAHIARTRRIDFDKYMKRKHNPNIIR</sequence>
<evidence type="ECO:0000256" key="4">
    <source>
        <dbReference type="ARBA" id="ARBA00023295"/>
    </source>
</evidence>
<accession>A0A0L7LQU7</accession>
<evidence type="ECO:0000313" key="7">
    <source>
        <dbReference type="EMBL" id="KOB77571.1"/>
    </source>
</evidence>
<evidence type="ECO:0000256" key="1">
    <source>
        <dbReference type="ARBA" id="ARBA00010838"/>
    </source>
</evidence>
<keyword evidence="3" id="KW-0378">Hydrolase</keyword>
<evidence type="ECO:0000256" key="2">
    <source>
        <dbReference type="ARBA" id="ARBA00012744"/>
    </source>
</evidence>